<feature type="chain" id="PRO_5045331789" description="Rap1a immunity protein domain-containing protein" evidence="1">
    <location>
        <begin position="20"/>
        <end position="117"/>
    </location>
</feature>
<comment type="caution">
    <text evidence="2">The sequence shown here is derived from an EMBL/GenBank/DDBJ whole genome shotgun (WGS) entry which is preliminary data.</text>
</comment>
<name>A0ABU0FLD5_9HYPH</name>
<evidence type="ECO:0000313" key="3">
    <source>
        <dbReference type="Proteomes" id="UP001237448"/>
    </source>
</evidence>
<organism evidence="2 3">
    <name type="scientific">Labrys monachus</name>
    <dbReference type="NCBI Taxonomy" id="217067"/>
    <lineage>
        <taxon>Bacteria</taxon>
        <taxon>Pseudomonadati</taxon>
        <taxon>Pseudomonadota</taxon>
        <taxon>Alphaproteobacteria</taxon>
        <taxon>Hyphomicrobiales</taxon>
        <taxon>Xanthobacteraceae</taxon>
        <taxon>Labrys</taxon>
    </lineage>
</organism>
<evidence type="ECO:0000256" key="1">
    <source>
        <dbReference type="SAM" id="SignalP"/>
    </source>
</evidence>
<dbReference type="RefSeq" id="WP_307433625.1">
    <property type="nucleotide sequence ID" value="NZ_JAUSVK010000001.1"/>
</dbReference>
<dbReference type="Proteomes" id="UP001237448">
    <property type="component" value="Unassembled WGS sequence"/>
</dbReference>
<protein>
    <recommendedName>
        <fullName evidence="4">Rap1a immunity protein domain-containing protein</fullName>
    </recommendedName>
</protein>
<gene>
    <name evidence="2" type="ORF">J3R73_004969</name>
</gene>
<feature type="signal peptide" evidence="1">
    <location>
        <begin position="1"/>
        <end position="19"/>
    </location>
</feature>
<keyword evidence="3" id="KW-1185">Reference proteome</keyword>
<evidence type="ECO:0000313" key="2">
    <source>
        <dbReference type="EMBL" id="MDQ0395177.1"/>
    </source>
</evidence>
<reference evidence="2 3" key="1">
    <citation type="submission" date="2023-07" db="EMBL/GenBank/DDBJ databases">
        <title>Genomic Encyclopedia of Type Strains, Phase IV (KMG-IV): sequencing the most valuable type-strain genomes for metagenomic binning, comparative biology and taxonomic classification.</title>
        <authorList>
            <person name="Goeker M."/>
        </authorList>
    </citation>
    <scope>NUCLEOTIDE SEQUENCE [LARGE SCALE GENOMIC DNA]</scope>
    <source>
        <strain evidence="2 3">DSM 5896</strain>
    </source>
</reference>
<sequence>MKFILVAVTAIFLPNAVLAADDQPATVANMRDLCETQRPDALFDDCGRFLNQMMDGLIELKQEGKPVICLPEGRPSTENLKALFMRFAEGSNGKLDNMSAMTMLASAIDIQNGCPMP</sequence>
<dbReference type="EMBL" id="JAUSVK010000001">
    <property type="protein sequence ID" value="MDQ0395177.1"/>
    <property type="molecule type" value="Genomic_DNA"/>
</dbReference>
<keyword evidence="1" id="KW-0732">Signal</keyword>
<evidence type="ECO:0008006" key="4">
    <source>
        <dbReference type="Google" id="ProtNLM"/>
    </source>
</evidence>
<accession>A0ABU0FLD5</accession>
<proteinExistence type="predicted"/>